<feature type="compositionally biased region" description="Polar residues" evidence="5">
    <location>
        <begin position="521"/>
        <end position="531"/>
    </location>
</feature>
<feature type="region of interest" description="Disordered" evidence="5">
    <location>
        <begin position="520"/>
        <end position="625"/>
    </location>
</feature>
<dbReference type="PROSITE" id="PS50222">
    <property type="entry name" value="EF_HAND_2"/>
    <property type="match status" value="2"/>
</dbReference>
<evidence type="ECO:0000313" key="7">
    <source>
        <dbReference type="EMBL" id="GMI11018.1"/>
    </source>
</evidence>
<dbReference type="OrthoDB" id="206890at2759"/>
<dbReference type="Gene3D" id="1.10.238.10">
    <property type="entry name" value="EF-hand"/>
    <property type="match status" value="2"/>
</dbReference>
<sequence length="625" mass="70808">MPTNVRVYEVDTTEYETTSLRETVSGLSVWLYDAFNYVTFFLCNKTRDMMCGPRNSPVVSGRTPLLKSMNALAVTEAEATAFFKLFEKVDGDHSGTISIEEFFTFYKIQPTDMGKDSRDKKKDRKKKLKTFEETVAVGETKMRDQGDGMLSYSEFFLSLWNFCTLTHETLVKFAFDLYDLDGSGSLTVDEVFEMVKMMHPSKDANYAKRETKKLMEVMDRGPGLEEGDGDVTFPEFMKAHRKLGTVIFPAFMLQKSIRARGMSKRFWDKATKKREQLFGVGGGSAEDIIGMYEKFCAEKEAYHVDEAEVENDDASVKSQTEEELLAELDKLKKDKERERKEWAKNQKLEFYDEEEAASKVNGLLLALASKRLQGKIYHTPREGSWWSENPDVAAPRAPGARPNSAVFRWEKKFVHEDEPNVVLDRRTADLMSDVDKARARSLRSVKKAKRSIKEAKATVAEMDKMSLDPRKVPFHVIPHPIKRKIIRYKMRFKKMEIGGHGGSVGDGRTLIAGFTGKLRNRLSSPKRSTGYESAAPAADDTSDEEEDLPELKLPVTPITKALGRGRKRPTSANRHGVRPPRPRSAGPKLINHKNKMGSSQQVRKARPQSAGPTSGRRRINFESSQ</sequence>
<organism evidence="7 8">
    <name type="scientific">Triparma retinervis</name>
    <dbReference type="NCBI Taxonomy" id="2557542"/>
    <lineage>
        <taxon>Eukaryota</taxon>
        <taxon>Sar</taxon>
        <taxon>Stramenopiles</taxon>
        <taxon>Ochrophyta</taxon>
        <taxon>Bolidophyceae</taxon>
        <taxon>Parmales</taxon>
        <taxon>Triparmaceae</taxon>
        <taxon>Triparma</taxon>
    </lineage>
</organism>
<protein>
    <recommendedName>
        <fullName evidence="6">EF-hand domain-containing protein</fullName>
    </recommendedName>
</protein>
<name>A0A9W7FFB7_9STRA</name>
<proteinExistence type="predicted"/>
<keyword evidence="3" id="KW-0106">Calcium</keyword>
<dbReference type="SMART" id="SM00054">
    <property type="entry name" value="EFh"/>
    <property type="match status" value="3"/>
</dbReference>
<dbReference type="GO" id="GO:0005509">
    <property type="term" value="F:calcium ion binding"/>
    <property type="evidence" value="ECO:0007669"/>
    <property type="project" value="InterPro"/>
</dbReference>
<evidence type="ECO:0000256" key="2">
    <source>
        <dbReference type="ARBA" id="ARBA00022737"/>
    </source>
</evidence>
<evidence type="ECO:0000313" key="8">
    <source>
        <dbReference type="Proteomes" id="UP001165082"/>
    </source>
</evidence>
<dbReference type="CDD" id="cd00051">
    <property type="entry name" value="EFh"/>
    <property type="match status" value="1"/>
</dbReference>
<dbReference type="InterPro" id="IPR011992">
    <property type="entry name" value="EF-hand-dom_pair"/>
</dbReference>
<evidence type="ECO:0000256" key="4">
    <source>
        <dbReference type="SAM" id="Coils"/>
    </source>
</evidence>
<gene>
    <name evidence="7" type="ORF">TrRE_jg10390</name>
</gene>
<reference evidence="7" key="1">
    <citation type="submission" date="2022-07" db="EMBL/GenBank/DDBJ databases">
        <title>Genome analysis of Parmales, a sister group of diatoms, reveals the evolutionary specialization of diatoms from phago-mixotrophs to photoautotrophs.</title>
        <authorList>
            <person name="Ban H."/>
            <person name="Sato S."/>
            <person name="Yoshikawa S."/>
            <person name="Kazumasa Y."/>
            <person name="Nakamura Y."/>
            <person name="Ichinomiya M."/>
            <person name="Saitoh K."/>
            <person name="Sato N."/>
            <person name="Blanc-Mathieu R."/>
            <person name="Endo H."/>
            <person name="Kuwata A."/>
            <person name="Ogata H."/>
        </authorList>
    </citation>
    <scope>NUCLEOTIDE SEQUENCE</scope>
</reference>
<keyword evidence="1" id="KW-0479">Metal-binding</keyword>
<dbReference type="Proteomes" id="UP001165082">
    <property type="component" value="Unassembled WGS sequence"/>
</dbReference>
<dbReference type="PROSITE" id="PS00018">
    <property type="entry name" value="EF_HAND_1"/>
    <property type="match status" value="2"/>
</dbReference>
<dbReference type="PANTHER" id="PTHR45942">
    <property type="entry name" value="PROTEIN PHOSPATASE 3 REGULATORY SUBUNIT B ALPHA ISOFORM TYPE 1"/>
    <property type="match status" value="1"/>
</dbReference>
<evidence type="ECO:0000256" key="5">
    <source>
        <dbReference type="SAM" id="MobiDB-lite"/>
    </source>
</evidence>
<evidence type="ECO:0000256" key="1">
    <source>
        <dbReference type="ARBA" id="ARBA00022723"/>
    </source>
</evidence>
<feature type="coiled-coil region" evidence="4">
    <location>
        <begin position="318"/>
        <end position="345"/>
    </location>
</feature>
<dbReference type="SUPFAM" id="SSF47473">
    <property type="entry name" value="EF-hand"/>
    <property type="match status" value="1"/>
</dbReference>
<feature type="domain" description="EF-hand" evidence="6">
    <location>
        <begin position="77"/>
        <end position="112"/>
    </location>
</feature>
<keyword evidence="4" id="KW-0175">Coiled coil</keyword>
<comment type="caution">
    <text evidence="7">The sequence shown here is derived from an EMBL/GenBank/DDBJ whole genome shotgun (WGS) entry which is preliminary data.</text>
</comment>
<dbReference type="InterPro" id="IPR018247">
    <property type="entry name" value="EF_Hand_1_Ca_BS"/>
</dbReference>
<accession>A0A9W7FFB7</accession>
<keyword evidence="8" id="KW-1185">Reference proteome</keyword>
<dbReference type="AlphaFoldDB" id="A0A9W7FFB7"/>
<feature type="compositionally biased region" description="Basic residues" evidence="5">
    <location>
        <begin position="563"/>
        <end position="581"/>
    </location>
</feature>
<feature type="domain" description="EF-hand" evidence="6">
    <location>
        <begin position="166"/>
        <end position="201"/>
    </location>
</feature>
<dbReference type="InterPro" id="IPR002048">
    <property type="entry name" value="EF_hand_dom"/>
</dbReference>
<keyword evidence="2" id="KW-0677">Repeat</keyword>
<dbReference type="EMBL" id="BRXZ01000400">
    <property type="protein sequence ID" value="GMI11018.1"/>
    <property type="molecule type" value="Genomic_DNA"/>
</dbReference>
<evidence type="ECO:0000256" key="3">
    <source>
        <dbReference type="ARBA" id="ARBA00022837"/>
    </source>
</evidence>
<dbReference type="Pfam" id="PF13202">
    <property type="entry name" value="EF-hand_5"/>
    <property type="match status" value="2"/>
</dbReference>
<evidence type="ECO:0000259" key="6">
    <source>
        <dbReference type="PROSITE" id="PS50222"/>
    </source>
</evidence>